<dbReference type="EC" id="5.3.3.2" evidence="3 10"/>
<evidence type="ECO:0000256" key="4">
    <source>
        <dbReference type="ARBA" id="ARBA00022490"/>
    </source>
</evidence>
<evidence type="ECO:0000256" key="8">
    <source>
        <dbReference type="ARBA" id="ARBA00023229"/>
    </source>
</evidence>
<evidence type="ECO:0000256" key="10">
    <source>
        <dbReference type="NCBIfam" id="TIGR02150"/>
    </source>
</evidence>
<reference evidence="13 14" key="1">
    <citation type="submission" date="2020-12" db="EMBL/GenBank/DDBJ databases">
        <title>FDA dAtabase for Regulatory Grade micrObial Sequences (FDA-ARGOS): Supporting development and validation of Infectious Disease Dx tests.</title>
        <authorList>
            <person name="Kerrigan L."/>
            <person name="Long C."/>
            <person name="Tallon L."/>
            <person name="Sadzewicz L."/>
            <person name="Zhao X."/>
            <person name="Boylan J."/>
            <person name="Ott S."/>
            <person name="Bowen H."/>
            <person name="Vavikolanu K."/>
            <person name="Mehta A."/>
            <person name="Aluvathingal J."/>
            <person name="Nadendla S."/>
            <person name="Yan Y."/>
            <person name="Sichtig H."/>
        </authorList>
    </citation>
    <scope>NUCLEOTIDE SEQUENCE [LARGE SCALE GENOMIC DNA]</scope>
    <source>
        <strain evidence="13 14">FDAARGOS_1031</strain>
    </source>
</reference>
<organism evidence="13 14">
    <name type="scientific">Elizabethkingia bruuniana</name>
    <dbReference type="NCBI Taxonomy" id="1756149"/>
    <lineage>
        <taxon>Bacteria</taxon>
        <taxon>Pseudomonadati</taxon>
        <taxon>Bacteroidota</taxon>
        <taxon>Flavobacteriia</taxon>
        <taxon>Flavobacteriales</taxon>
        <taxon>Weeksellaceae</taxon>
        <taxon>Elizabethkingia</taxon>
    </lineage>
</organism>
<dbReference type="InterPro" id="IPR015797">
    <property type="entry name" value="NUDIX_hydrolase-like_dom_sf"/>
</dbReference>
<keyword evidence="9 13" id="KW-0413">Isomerase</keyword>
<dbReference type="UniPathway" id="UPA00059">
    <property type="reaction ID" value="UER00104"/>
</dbReference>
<evidence type="ECO:0000259" key="12">
    <source>
        <dbReference type="PROSITE" id="PS51462"/>
    </source>
</evidence>
<feature type="domain" description="Nudix hydrolase" evidence="12">
    <location>
        <begin position="28"/>
        <end position="160"/>
    </location>
</feature>
<dbReference type="CDD" id="cd02885">
    <property type="entry name" value="NUDIX_IPP_Isomerase"/>
    <property type="match status" value="1"/>
</dbReference>
<name>A0A7T7UYA3_9FLAO</name>
<evidence type="ECO:0000313" key="13">
    <source>
        <dbReference type="EMBL" id="QQN58433.1"/>
    </source>
</evidence>
<evidence type="ECO:0000256" key="1">
    <source>
        <dbReference type="ARBA" id="ARBA00004826"/>
    </source>
</evidence>
<feature type="active site" evidence="11">
    <location>
        <position position="65"/>
    </location>
</feature>
<dbReference type="SUPFAM" id="SSF55811">
    <property type="entry name" value="Nudix"/>
    <property type="match status" value="1"/>
</dbReference>
<evidence type="ECO:0000313" key="14">
    <source>
        <dbReference type="Proteomes" id="UP000595426"/>
    </source>
</evidence>
<dbReference type="InterPro" id="IPR011876">
    <property type="entry name" value="IsopentenylPP_isomerase_typ1"/>
</dbReference>
<dbReference type="HAMAP" id="MF_00202">
    <property type="entry name" value="Idi"/>
    <property type="match status" value="1"/>
</dbReference>
<dbReference type="NCBIfam" id="NF002995">
    <property type="entry name" value="PRK03759.1"/>
    <property type="match status" value="1"/>
</dbReference>
<dbReference type="EMBL" id="CP067018">
    <property type="protein sequence ID" value="QQN58433.1"/>
    <property type="molecule type" value="Genomic_DNA"/>
</dbReference>
<dbReference type="GO" id="GO:0009240">
    <property type="term" value="P:isopentenyl diphosphate biosynthetic process"/>
    <property type="evidence" value="ECO:0007669"/>
    <property type="project" value="TreeGrafter"/>
</dbReference>
<keyword evidence="6" id="KW-0460">Magnesium</keyword>
<protein>
    <recommendedName>
        <fullName evidence="3 10">Isopentenyl-diphosphate delta-isomerase</fullName>
        <ecNumber evidence="3 10">5.3.3.2</ecNumber>
    </recommendedName>
</protein>
<evidence type="ECO:0000256" key="9">
    <source>
        <dbReference type="ARBA" id="ARBA00023235"/>
    </source>
</evidence>
<dbReference type="NCBIfam" id="TIGR02150">
    <property type="entry name" value="IPP_isom_1"/>
    <property type="match status" value="1"/>
</dbReference>
<dbReference type="Proteomes" id="UP000595426">
    <property type="component" value="Chromosome"/>
</dbReference>
<comment type="similarity">
    <text evidence="2">Belongs to the IPP isomerase type 1 family.</text>
</comment>
<keyword evidence="5" id="KW-0479">Metal-binding</keyword>
<keyword evidence="14" id="KW-1185">Reference proteome</keyword>
<dbReference type="OrthoDB" id="9809458at2"/>
<dbReference type="GO" id="GO:0005737">
    <property type="term" value="C:cytoplasm"/>
    <property type="evidence" value="ECO:0007669"/>
    <property type="project" value="TreeGrafter"/>
</dbReference>
<dbReference type="RefSeq" id="WP_034867245.1">
    <property type="nucleotide sequence ID" value="NZ_CBCSDR010000001.1"/>
</dbReference>
<dbReference type="InterPro" id="IPR000086">
    <property type="entry name" value="NUDIX_hydrolase_dom"/>
</dbReference>
<dbReference type="GO" id="GO:0046872">
    <property type="term" value="F:metal ion binding"/>
    <property type="evidence" value="ECO:0007669"/>
    <property type="project" value="UniProtKB-KW"/>
</dbReference>
<dbReference type="GO" id="GO:0050992">
    <property type="term" value="P:dimethylallyl diphosphate biosynthetic process"/>
    <property type="evidence" value="ECO:0007669"/>
    <property type="project" value="UniProtKB-UniPathway"/>
</dbReference>
<dbReference type="Gene3D" id="3.90.79.10">
    <property type="entry name" value="Nucleoside Triphosphate Pyrophosphohydrolase"/>
    <property type="match status" value="1"/>
</dbReference>
<dbReference type="AlphaFoldDB" id="A0A7T7UYA3"/>
<comment type="pathway">
    <text evidence="1">Isoprenoid biosynthesis; dimethylallyl diphosphate biosynthesis; dimethylallyl diphosphate from isopentenyl diphosphate: step 1/1.</text>
</comment>
<evidence type="ECO:0000256" key="6">
    <source>
        <dbReference type="ARBA" id="ARBA00022842"/>
    </source>
</evidence>
<sequence>MEEKVVLVNPNDDVLGVMEKMQAHQNGLLHRAFSVFLFNQEGKMLLQQRSATKYHSPNKWTNACCSHPRENETYLDGAKRRIHEELGITCELEEKFHFIYKADVGQGLWEHELDHVFIGTYNGEYQLNPDEVSAIRFVTMEELDEQIANKPELFTEWFKIIWDEYRHHL</sequence>
<evidence type="ECO:0000256" key="2">
    <source>
        <dbReference type="ARBA" id="ARBA00007579"/>
    </source>
</evidence>
<proteinExistence type="inferred from homology"/>
<dbReference type="PIRSF" id="PIRSF018427">
    <property type="entry name" value="Isopntndiph_ism"/>
    <property type="match status" value="1"/>
</dbReference>
<evidence type="ECO:0000256" key="11">
    <source>
        <dbReference type="PIRSR" id="PIRSR018427-1"/>
    </source>
</evidence>
<gene>
    <name evidence="13" type="primary">idi</name>
    <name evidence="13" type="ORF">I6H88_18700</name>
</gene>
<dbReference type="GO" id="GO:0004452">
    <property type="term" value="F:isopentenyl-diphosphate delta-isomerase activity"/>
    <property type="evidence" value="ECO:0007669"/>
    <property type="project" value="UniProtKB-UniRule"/>
</dbReference>
<dbReference type="KEGG" id="egm:AYC65_07980"/>
<accession>A0A7T7UYA3</accession>
<evidence type="ECO:0000256" key="5">
    <source>
        <dbReference type="ARBA" id="ARBA00022723"/>
    </source>
</evidence>
<dbReference type="PANTHER" id="PTHR10885:SF0">
    <property type="entry name" value="ISOPENTENYL-DIPHOSPHATE DELTA-ISOMERASE"/>
    <property type="match status" value="1"/>
</dbReference>
<evidence type="ECO:0000256" key="7">
    <source>
        <dbReference type="ARBA" id="ARBA00023211"/>
    </source>
</evidence>
<dbReference type="GeneID" id="93132838"/>
<feature type="active site" evidence="11">
    <location>
        <position position="112"/>
    </location>
</feature>
<dbReference type="Pfam" id="PF00293">
    <property type="entry name" value="NUDIX"/>
    <property type="match status" value="1"/>
</dbReference>
<evidence type="ECO:0000256" key="3">
    <source>
        <dbReference type="ARBA" id="ARBA00012057"/>
    </source>
</evidence>
<dbReference type="PANTHER" id="PTHR10885">
    <property type="entry name" value="ISOPENTENYL-DIPHOSPHATE DELTA-ISOMERASE"/>
    <property type="match status" value="1"/>
</dbReference>
<keyword evidence="8" id="KW-0414">Isoprene biosynthesis</keyword>
<dbReference type="PROSITE" id="PS51462">
    <property type="entry name" value="NUDIX"/>
    <property type="match status" value="1"/>
</dbReference>
<keyword evidence="4" id="KW-0963">Cytoplasm</keyword>
<dbReference type="InterPro" id="IPR056375">
    <property type="entry name" value="Idi_bact"/>
</dbReference>
<keyword evidence="7" id="KW-0464">Manganese</keyword>